<keyword evidence="2" id="KW-1185">Reference proteome</keyword>
<gene>
    <name evidence="1" type="ORF">SCALOS_LOCUS9612</name>
</gene>
<evidence type="ECO:0000313" key="2">
    <source>
        <dbReference type="Proteomes" id="UP000789860"/>
    </source>
</evidence>
<proteinExistence type="predicted"/>
<name>A0ACA9P0B3_9GLOM</name>
<sequence>EERSMNSLKLIGFNEQSLHSVQDYVNIIKVLLLLNDKTEHLNETVASVIVNWSEQIFIRKALHMQTVLDL</sequence>
<feature type="non-terminal residue" evidence="1">
    <location>
        <position position="1"/>
    </location>
</feature>
<reference evidence="1" key="1">
    <citation type="submission" date="2021-06" db="EMBL/GenBank/DDBJ databases">
        <authorList>
            <person name="Kallberg Y."/>
            <person name="Tangrot J."/>
            <person name="Rosling A."/>
        </authorList>
    </citation>
    <scope>NUCLEOTIDE SEQUENCE</scope>
    <source>
        <strain evidence="1">AU212A</strain>
    </source>
</reference>
<organism evidence="1 2">
    <name type="scientific">Scutellospora calospora</name>
    <dbReference type="NCBI Taxonomy" id="85575"/>
    <lineage>
        <taxon>Eukaryota</taxon>
        <taxon>Fungi</taxon>
        <taxon>Fungi incertae sedis</taxon>
        <taxon>Mucoromycota</taxon>
        <taxon>Glomeromycotina</taxon>
        <taxon>Glomeromycetes</taxon>
        <taxon>Diversisporales</taxon>
        <taxon>Gigasporaceae</taxon>
        <taxon>Scutellospora</taxon>
    </lineage>
</organism>
<evidence type="ECO:0000313" key="1">
    <source>
        <dbReference type="EMBL" id="CAG8677782.1"/>
    </source>
</evidence>
<dbReference type="EMBL" id="CAJVPM010030816">
    <property type="protein sequence ID" value="CAG8677782.1"/>
    <property type="molecule type" value="Genomic_DNA"/>
</dbReference>
<accession>A0ACA9P0B3</accession>
<comment type="caution">
    <text evidence="1">The sequence shown here is derived from an EMBL/GenBank/DDBJ whole genome shotgun (WGS) entry which is preliminary data.</text>
</comment>
<dbReference type="Proteomes" id="UP000789860">
    <property type="component" value="Unassembled WGS sequence"/>
</dbReference>
<protein>
    <submittedName>
        <fullName evidence="1">10610_t:CDS:1</fullName>
    </submittedName>
</protein>